<dbReference type="AlphaFoldDB" id="I1YL28"/>
<keyword evidence="3 6" id="KW-0812">Transmembrane</keyword>
<dbReference type="Pfam" id="PF02687">
    <property type="entry name" value="FtsX"/>
    <property type="match status" value="1"/>
</dbReference>
<feature type="transmembrane region" description="Helical" evidence="6">
    <location>
        <begin position="247"/>
        <end position="268"/>
    </location>
</feature>
<dbReference type="PATRIC" id="fig|754477.3.peg.2454"/>
<dbReference type="Pfam" id="PF12704">
    <property type="entry name" value="MacB_PCD"/>
    <property type="match status" value="1"/>
</dbReference>
<dbReference type="HOGENOM" id="CLU_035316_1_0_6"/>
<evidence type="ECO:0000313" key="9">
    <source>
        <dbReference type="EMBL" id="AFJ03621.1"/>
    </source>
</evidence>
<proteinExistence type="predicted"/>
<protein>
    <submittedName>
        <fullName evidence="9">ABC-type antimicrobial peptide transport system, permease component</fullName>
    </submittedName>
</protein>
<dbReference type="KEGG" id="mec:Q7C_2496"/>
<keyword evidence="4 6" id="KW-1133">Transmembrane helix</keyword>
<dbReference type="InterPro" id="IPR003838">
    <property type="entry name" value="ABC3_permease_C"/>
</dbReference>
<accession>I1YL28</accession>
<evidence type="ECO:0000256" key="3">
    <source>
        <dbReference type="ARBA" id="ARBA00022692"/>
    </source>
</evidence>
<feature type="domain" description="MacB-like periplasmic core" evidence="8">
    <location>
        <begin position="20"/>
        <end position="249"/>
    </location>
</feature>
<dbReference type="GO" id="GO:0005886">
    <property type="term" value="C:plasma membrane"/>
    <property type="evidence" value="ECO:0007669"/>
    <property type="project" value="UniProtKB-SubCell"/>
</dbReference>
<name>I1YL28_METFJ</name>
<keyword evidence="5 6" id="KW-0472">Membrane</keyword>
<feature type="transmembrane region" description="Helical" evidence="6">
    <location>
        <begin position="320"/>
        <end position="347"/>
    </location>
</feature>
<gene>
    <name evidence="9" type="ordered locus">Q7C_2496</name>
</gene>
<dbReference type="eggNOG" id="COG0577">
    <property type="taxonomic scope" value="Bacteria"/>
</dbReference>
<dbReference type="STRING" id="754477.Q7C_2496"/>
<dbReference type="EMBL" id="CP003380">
    <property type="protein sequence ID" value="AFJ03621.1"/>
    <property type="molecule type" value="Genomic_DNA"/>
</dbReference>
<reference evidence="9 10" key="1">
    <citation type="journal article" date="2012" name="J. Bacteriol.">
        <title>Complete genome sequences of Methylophaga sp. strain JAM1 and Methylophaga sp. strain JAM7.</title>
        <authorList>
            <person name="Villeneuve C."/>
            <person name="Martineau C."/>
            <person name="Mauffrey F."/>
            <person name="Villemur R."/>
        </authorList>
    </citation>
    <scope>NUCLEOTIDE SEQUENCE [LARGE SCALE GENOMIC DNA]</scope>
    <source>
        <strain evidence="9 10">JAM7</strain>
    </source>
</reference>
<keyword evidence="10" id="KW-1185">Reference proteome</keyword>
<evidence type="ECO:0000256" key="5">
    <source>
        <dbReference type="ARBA" id="ARBA00023136"/>
    </source>
</evidence>
<feature type="domain" description="ABC3 transporter permease C-terminal" evidence="7">
    <location>
        <begin position="280"/>
        <end position="394"/>
    </location>
</feature>
<dbReference type="RefSeq" id="WP_014705039.1">
    <property type="nucleotide sequence ID" value="NC_017856.1"/>
</dbReference>
<feature type="transmembrane region" description="Helical" evidence="6">
    <location>
        <begin position="280"/>
        <end position="299"/>
    </location>
</feature>
<feature type="transmembrane region" description="Helical" evidence="6">
    <location>
        <begin position="367"/>
        <end position="392"/>
    </location>
</feature>
<feature type="transmembrane region" description="Helical" evidence="6">
    <location>
        <begin position="12"/>
        <end position="36"/>
    </location>
</feature>
<dbReference type="Proteomes" id="UP000009145">
    <property type="component" value="Chromosome"/>
</dbReference>
<evidence type="ECO:0000259" key="8">
    <source>
        <dbReference type="Pfam" id="PF12704"/>
    </source>
</evidence>
<evidence type="ECO:0000256" key="1">
    <source>
        <dbReference type="ARBA" id="ARBA00004651"/>
    </source>
</evidence>
<evidence type="ECO:0000313" key="10">
    <source>
        <dbReference type="Proteomes" id="UP000009145"/>
    </source>
</evidence>
<organism evidence="9 10">
    <name type="scientific">Methylophaga frappieri (strain ATCC BAA-2434 / DSM 25690 / JAM7)</name>
    <dbReference type="NCBI Taxonomy" id="754477"/>
    <lineage>
        <taxon>Bacteria</taxon>
        <taxon>Pseudomonadati</taxon>
        <taxon>Pseudomonadota</taxon>
        <taxon>Gammaproteobacteria</taxon>
        <taxon>Thiotrichales</taxon>
        <taxon>Piscirickettsiaceae</taxon>
        <taxon>Methylophaga</taxon>
    </lineage>
</organism>
<dbReference type="InterPro" id="IPR025857">
    <property type="entry name" value="MacB_PCD"/>
</dbReference>
<keyword evidence="2" id="KW-1003">Cell membrane</keyword>
<dbReference type="InterPro" id="IPR051125">
    <property type="entry name" value="ABC-4/HrtB_transporter"/>
</dbReference>
<comment type="subcellular location">
    <subcellularLocation>
        <location evidence="1">Cell membrane</location>
        <topology evidence="1">Multi-pass membrane protein</topology>
    </subcellularLocation>
</comment>
<evidence type="ECO:0000256" key="2">
    <source>
        <dbReference type="ARBA" id="ARBA00022475"/>
    </source>
</evidence>
<evidence type="ECO:0000259" key="7">
    <source>
        <dbReference type="Pfam" id="PF02687"/>
    </source>
</evidence>
<evidence type="ECO:0000256" key="6">
    <source>
        <dbReference type="SAM" id="Phobius"/>
    </source>
</evidence>
<sequence precursor="true">MTMLIKLAWHSMWSRAGSVLLTVMMLAVSILVLVSVDSIRQQTKSYFQHAVSDVDLIVGPRTGQTNLLLYSIFHIGVPSHNLSGKSYAMLQAMPEIDWLIPLSLGDSHRGYRVVGTSTTLFNRFRYADKQPLKFESGQAFSAVKDAVIGAEVARQLNYQIGNEITLAHGMTDVSFARHDAHPFTITGVLEPTGTPLDRSVLVSLDGLDAIHANWPGSATTAGQSQEVTAVMLGLTSKIQTFRVQQQINAYTGAPLQAILPGATLSQLWSMLGGVEQSLQVIAWLVLLAALTGMANVLLLSMRERRQELAVLRALGYPRWFLFMLLQIEALLITLAAILLAMAVLWPMGSLLRHWLLETFGLYLPHGLIQLNTLPLLLAVLLAAIITALWPGIQAYRQGLGRQLD</sequence>
<dbReference type="PANTHER" id="PTHR43738">
    <property type="entry name" value="ABC TRANSPORTER, MEMBRANE PROTEIN"/>
    <property type="match status" value="1"/>
</dbReference>
<evidence type="ECO:0000256" key="4">
    <source>
        <dbReference type="ARBA" id="ARBA00022989"/>
    </source>
</evidence>
<dbReference type="PANTHER" id="PTHR43738:SF2">
    <property type="entry name" value="ABC TRANSPORTER PERMEASE"/>
    <property type="match status" value="1"/>
</dbReference>